<feature type="transmembrane region" description="Helical" evidence="2">
    <location>
        <begin position="21"/>
        <end position="43"/>
    </location>
</feature>
<dbReference type="EMBL" id="JAGZCZ010000013">
    <property type="protein sequence ID" value="MBS5520458.1"/>
    <property type="molecule type" value="Genomic_DNA"/>
</dbReference>
<evidence type="ECO:0000256" key="1">
    <source>
        <dbReference type="ARBA" id="ARBA00006068"/>
    </source>
</evidence>
<dbReference type="PANTHER" id="PTHR33392">
    <property type="entry name" value="POLYISOPRENYL-TEICHOIC ACID--PEPTIDOGLYCAN TEICHOIC ACID TRANSFERASE TAGU"/>
    <property type="match status" value="1"/>
</dbReference>
<proteinExistence type="inferred from homology"/>
<dbReference type="Gene3D" id="3.40.630.190">
    <property type="entry name" value="LCP protein"/>
    <property type="match status" value="1"/>
</dbReference>
<evidence type="ECO:0000256" key="2">
    <source>
        <dbReference type="SAM" id="Phobius"/>
    </source>
</evidence>
<keyword evidence="2" id="KW-1133">Transmembrane helix</keyword>
<evidence type="ECO:0000313" key="5">
    <source>
        <dbReference type="Proteomes" id="UP000754226"/>
    </source>
</evidence>
<dbReference type="NCBIfam" id="TIGR00350">
    <property type="entry name" value="lytR_cpsA_psr"/>
    <property type="match status" value="1"/>
</dbReference>
<reference evidence="4" key="1">
    <citation type="submission" date="2021-02" db="EMBL/GenBank/DDBJ databases">
        <title>Infant gut strain persistence is associated with maternal origin, phylogeny, and functional potential including surface adhesion and iron acquisition.</title>
        <authorList>
            <person name="Lou Y.C."/>
        </authorList>
    </citation>
    <scope>NUCLEOTIDE SEQUENCE</scope>
    <source>
        <strain evidence="4">L3_106_000M1_dasL3_106_000M1_concoct_15</strain>
    </source>
</reference>
<sequence length="327" mass="37271">MSDMEQPGVKKKKKRLRKGRVFLLLILLIGILCGGFMAGMGLYDRFFSADDPVPKQKEDQLLTEEPLSSRINVLLLGKDDGDSEDMNNPDAPKRTDSMMVVSFDPEKKQIAIVGLPRDTRVTIPGRRGHDKINAAYAYGGTKRAVRTVEQLLQIPINYYMVVDWQGFIKVIDMLGGVDLYVDNNMDYEDPYANLKIHLKKGYQHLDGEKAGQYVRFRHDELGDIGRVERQQKFMKALAGQFFTFTNMLKLPMIINTGLDYIDTDMNLMTMIRAANCFRIFGENSIKSEMLDGDFKTIDDISYWVTTPSQVSHTLDKLGIPHKRITEI</sequence>
<dbReference type="Proteomes" id="UP000754226">
    <property type="component" value="Unassembled WGS sequence"/>
</dbReference>
<dbReference type="AlphaFoldDB" id="A0A943EFH8"/>
<dbReference type="Pfam" id="PF03816">
    <property type="entry name" value="LytR_cpsA_psr"/>
    <property type="match status" value="1"/>
</dbReference>
<comment type="caution">
    <text evidence="4">The sequence shown here is derived from an EMBL/GenBank/DDBJ whole genome shotgun (WGS) entry which is preliminary data.</text>
</comment>
<dbReference type="RefSeq" id="WP_296330917.1">
    <property type="nucleotide sequence ID" value="NZ_CATWGP010000002.1"/>
</dbReference>
<keyword evidence="2" id="KW-0812">Transmembrane</keyword>
<keyword evidence="2" id="KW-0472">Membrane</keyword>
<gene>
    <name evidence="4" type="ORF">KHX13_09155</name>
</gene>
<name>A0A943EFH8_9FIRM</name>
<evidence type="ECO:0000313" key="4">
    <source>
        <dbReference type="EMBL" id="MBS5520458.1"/>
    </source>
</evidence>
<protein>
    <submittedName>
        <fullName evidence="4">LCP family protein</fullName>
    </submittedName>
</protein>
<organism evidence="4 5">
    <name type="scientific">Acidaminococcus intestini</name>
    <dbReference type="NCBI Taxonomy" id="187327"/>
    <lineage>
        <taxon>Bacteria</taxon>
        <taxon>Bacillati</taxon>
        <taxon>Bacillota</taxon>
        <taxon>Negativicutes</taxon>
        <taxon>Acidaminococcales</taxon>
        <taxon>Acidaminococcaceae</taxon>
        <taxon>Acidaminococcus</taxon>
    </lineage>
</organism>
<dbReference type="InterPro" id="IPR004474">
    <property type="entry name" value="LytR_CpsA_psr"/>
</dbReference>
<evidence type="ECO:0000259" key="3">
    <source>
        <dbReference type="Pfam" id="PF03816"/>
    </source>
</evidence>
<accession>A0A943EFH8</accession>
<dbReference type="InterPro" id="IPR050922">
    <property type="entry name" value="LytR/CpsA/Psr_CW_biosynth"/>
</dbReference>
<dbReference type="PANTHER" id="PTHR33392:SF6">
    <property type="entry name" value="POLYISOPRENYL-TEICHOIC ACID--PEPTIDOGLYCAN TEICHOIC ACID TRANSFERASE TAGU"/>
    <property type="match status" value="1"/>
</dbReference>
<comment type="similarity">
    <text evidence="1">Belongs to the LytR/CpsA/Psr (LCP) family.</text>
</comment>
<feature type="domain" description="Cell envelope-related transcriptional attenuator" evidence="3">
    <location>
        <begin position="94"/>
        <end position="240"/>
    </location>
</feature>